<dbReference type="Pfam" id="PF14103">
    <property type="entry name" value="DUF4276"/>
    <property type="match status" value="1"/>
</dbReference>
<reference evidence="1 2" key="1">
    <citation type="submission" date="2014-02" db="EMBL/GenBank/DDBJ databases">
        <title>The small core and large imbalanced accessory genome model reveals a collaborative survival strategy of Sorangium cellulosum strains in nature.</title>
        <authorList>
            <person name="Han K."/>
            <person name="Peng R."/>
            <person name="Blom J."/>
            <person name="Li Y.-Z."/>
        </authorList>
    </citation>
    <scope>NUCLEOTIDE SEQUENCE [LARGE SCALE GENOMIC DNA]</scope>
    <source>
        <strain evidence="1 2">So0157-18</strain>
    </source>
</reference>
<dbReference type="AlphaFoldDB" id="A0A150P0C3"/>
<dbReference type="Proteomes" id="UP000075604">
    <property type="component" value="Unassembled WGS sequence"/>
</dbReference>
<protein>
    <recommendedName>
        <fullName evidence="3">DUF4276 family protein</fullName>
    </recommendedName>
</protein>
<proteinExistence type="predicted"/>
<comment type="caution">
    <text evidence="1">The sequence shown here is derived from an EMBL/GenBank/DDBJ whole genome shotgun (WGS) entry which is preliminary data.</text>
</comment>
<organism evidence="1 2">
    <name type="scientific">Sorangium cellulosum</name>
    <name type="common">Polyangium cellulosum</name>
    <dbReference type="NCBI Taxonomy" id="56"/>
    <lineage>
        <taxon>Bacteria</taxon>
        <taxon>Pseudomonadati</taxon>
        <taxon>Myxococcota</taxon>
        <taxon>Polyangia</taxon>
        <taxon>Polyangiales</taxon>
        <taxon>Polyangiaceae</taxon>
        <taxon>Sorangium</taxon>
    </lineage>
</organism>
<sequence length="199" mass="22094">MKRLVCIVEGKGEVTAIPNLCSRILRHYLDDVAWIVDQDPIRQPRGKLVDEKDKSPLRRCHADGVRRAVLLARQTRRADAVLVLCDADDDCPATWGPDAARVVTGLMLGDAVMAVCEYETWLLLNFAEEAVRRAGVRTPESKRGAKEALARLVPGYLPTTHQLSETRKIDIALVRGRSDSFDKLVRALATISGMPLPDR</sequence>
<evidence type="ECO:0000313" key="1">
    <source>
        <dbReference type="EMBL" id="KYF48167.1"/>
    </source>
</evidence>
<accession>A0A150P0C3</accession>
<evidence type="ECO:0008006" key="3">
    <source>
        <dbReference type="Google" id="ProtNLM"/>
    </source>
</evidence>
<gene>
    <name evidence="1" type="ORF">BE04_46815</name>
</gene>
<name>A0A150P0C3_SORCE</name>
<evidence type="ECO:0000313" key="2">
    <source>
        <dbReference type="Proteomes" id="UP000075604"/>
    </source>
</evidence>
<dbReference type="InterPro" id="IPR025455">
    <property type="entry name" value="DUF4276"/>
</dbReference>
<dbReference type="EMBL" id="JELX01004425">
    <property type="protein sequence ID" value="KYF48167.1"/>
    <property type="molecule type" value="Genomic_DNA"/>
</dbReference>